<dbReference type="GO" id="GO:0120147">
    <property type="term" value="F:formylglycine-generating oxidase activity"/>
    <property type="evidence" value="ECO:0007669"/>
    <property type="project" value="TreeGrafter"/>
</dbReference>
<dbReference type="Proteomes" id="UP001155483">
    <property type="component" value="Unassembled WGS sequence"/>
</dbReference>
<evidence type="ECO:0000256" key="1">
    <source>
        <dbReference type="SAM" id="MobiDB-lite"/>
    </source>
</evidence>
<reference evidence="4" key="2">
    <citation type="submission" date="2023-04" db="EMBL/GenBank/DDBJ databases">
        <title>Paracnuella aquatica gen. nov., sp. nov., a member of the family Chitinophagaceae isolated from a hot spring.</title>
        <authorList>
            <person name="Wang C."/>
        </authorList>
    </citation>
    <scope>NUCLEOTIDE SEQUENCE</scope>
    <source>
        <strain evidence="4">LB-8</strain>
    </source>
</reference>
<dbReference type="InterPro" id="IPR042095">
    <property type="entry name" value="SUMF_sf"/>
</dbReference>
<proteinExistence type="predicted"/>
<evidence type="ECO:0000313" key="5">
    <source>
        <dbReference type="Proteomes" id="UP001155483"/>
    </source>
</evidence>
<sequence length="516" mass="58574">MQVKNFLILLSSAVLLASCKNGGLFAKKKEKSEVTGWNYNDKNQGGFQVAKSRDQATGPGLVFVQGGTFTMGQTEEDVMGDWNNIPRRVTVPSFYIDRTEVANVHYREYIYWLTRVFDPEADENNKKIIDAALPDTLVWRSELSYNEPLVEYYFRHPGFNDYPVVGVSWRQAYDFCLWRSDRVNEGVLMDKGFVAPQSIQGQQQENNFTTKSYLLGLYQAQPGKGARSKKNPLKTPQGTPRTNVTFEDGILMPDYRLPFEAEWEYAAYGYINNNPRPSLKEGKRGEELITQKQVFPWSHNPNGLRDTKHGSWQGQFLANFKRGSGDNAGVAGGLNDRAIYTAPVKSFYPNGFGVYNMAGNVSEWVYDVYRPLTNLDADDVAPVRGNKFMKMYKNESGEAEVDSTGRVKMTEVTDAESRNRRNYQRGNVINFLDGDSLSLASYGYGQTTLVSDKSRVFKGGSWNDRAYWLSPGTRRYLEEDQASSTIGFRCAMDRMGSPEGNKRKTGNFWKTRKQTR</sequence>
<feature type="region of interest" description="Disordered" evidence="1">
    <location>
        <begin position="222"/>
        <end position="242"/>
    </location>
</feature>
<feature type="domain" description="Sulfatase-modifying factor enzyme-like" evidence="3">
    <location>
        <begin position="58"/>
        <end position="377"/>
    </location>
</feature>
<dbReference type="PROSITE" id="PS51257">
    <property type="entry name" value="PROKAR_LIPOPROTEIN"/>
    <property type="match status" value="1"/>
</dbReference>
<dbReference type="InterPro" id="IPR051043">
    <property type="entry name" value="Sulfatase_Mod_Factor_Kinase"/>
</dbReference>
<dbReference type="Gene3D" id="3.90.1580.10">
    <property type="entry name" value="paralog of FGE (formylglycine-generating enzyme)"/>
    <property type="match status" value="1"/>
</dbReference>
<dbReference type="Pfam" id="PF03781">
    <property type="entry name" value="FGE-sulfatase"/>
    <property type="match status" value="1"/>
</dbReference>
<dbReference type="EMBL" id="JAOTIF010000002">
    <property type="protein sequence ID" value="MCU7548426.1"/>
    <property type="molecule type" value="Genomic_DNA"/>
</dbReference>
<feature type="signal peptide" evidence="2">
    <location>
        <begin position="1"/>
        <end position="17"/>
    </location>
</feature>
<reference evidence="4" key="1">
    <citation type="submission" date="2022-09" db="EMBL/GenBank/DDBJ databases">
        <authorList>
            <person name="Yuan C."/>
            <person name="Ke Z."/>
        </authorList>
    </citation>
    <scope>NUCLEOTIDE SEQUENCE</scope>
    <source>
        <strain evidence="4">LB-8</strain>
    </source>
</reference>
<feature type="region of interest" description="Disordered" evidence="1">
    <location>
        <begin position="491"/>
        <end position="516"/>
    </location>
</feature>
<evidence type="ECO:0000313" key="4">
    <source>
        <dbReference type="EMBL" id="MCU7548426.1"/>
    </source>
</evidence>
<organism evidence="4 5">
    <name type="scientific">Paraflavisolibacter caeni</name>
    <dbReference type="NCBI Taxonomy" id="2982496"/>
    <lineage>
        <taxon>Bacteria</taxon>
        <taxon>Pseudomonadati</taxon>
        <taxon>Bacteroidota</taxon>
        <taxon>Chitinophagia</taxon>
        <taxon>Chitinophagales</taxon>
        <taxon>Chitinophagaceae</taxon>
        <taxon>Paraflavisolibacter</taxon>
    </lineage>
</organism>
<gene>
    <name evidence="4" type="ORF">OCK74_04830</name>
</gene>
<dbReference type="AlphaFoldDB" id="A0A9X2XT10"/>
<dbReference type="RefSeq" id="WP_279295873.1">
    <property type="nucleotide sequence ID" value="NZ_JAOTIF010000002.1"/>
</dbReference>
<keyword evidence="5" id="KW-1185">Reference proteome</keyword>
<protein>
    <submittedName>
        <fullName evidence="4">SUMF1/EgtB/PvdO family nonheme iron enzyme</fullName>
    </submittedName>
</protein>
<dbReference type="PANTHER" id="PTHR23150:SF19">
    <property type="entry name" value="FORMYLGLYCINE-GENERATING ENZYME"/>
    <property type="match status" value="1"/>
</dbReference>
<dbReference type="SUPFAM" id="SSF56436">
    <property type="entry name" value="C-type lectin-like"/>
    <property type="match status" value="1"/>
</dbReference>
<dbReference type="InterPro" id="IPR016187">
    <property type="entry name" value="CTDL_fold"/>
</dbReference>
<dbReference type="PANTHER" id="PTHR23150">
    <property type="entry name" value="SULFATASE MODIFYING FACTOR 1, 2"/>
    <property type="match status" value="1"/>
</dbReference>
<comment type="caution">
    <text evidence="4">The sequence shown here is derived from an EMBL/GenBank/DDBJ whole genome shotgun (WGS) entry which is preliminary data.</text>
</comment>
<name>A0A9X2XT10_9BACT</name>
<accession>A0A9X2XT10</accession>
<keyword evidence="2" id="KW-0732">Signal</keyword>
<evidence type="ECO:0000259" key="3">
    <source>
        <dbReference type="Pfam" id="PF03781"/>
    </source>
</evidence>
<evidence type="ECO:0000256" key="2">
    <source>
        <dbReference type="SAM" id="SignalP"/>
    </source>
</evidence>
<feature type="chain" id="PRO_5040797763" evidence="2">
    <location>
        <begin position="18"/>
        <end position="516"/>
    </location>
</feature>
<dbReference type="InterPro" id="IPR005532">
    <property type="entry name" value="SUMF_dom"/>
</dbReference>